<accession>A0ABP9CW97</accession>
<evidence type="ECO:0000313" key="2">
    <source>
        <dbReference type="EMBL" id="GAA4817846.1"/>
    </source>
</evidence>
<feature type="region of interest" description="Disordered" evidence="1">
    <location>
        <begin position="102"/>
        <end position="159"/>
    </location>
</feature>
<sequence length="159" mass="16408">MANRSAGRSAAPHNASDRSTSARPSSAAARGDRRRDAIGPPIPRGGAAHGTWPSIPAAAPTAPDLIIVLIVLIASPLSRSHPHTSRLRRAGPAPAVPCLRRAAPGLQQPGPPAPADPMPGTTRFPRAAPDDPASNNGSMMAMLNRPSDNFVTTQKARCS</sequence>
<feature type="compositionally biased region" description="Polar residues" evidence="1">
    <location>
        <begin position="146"/>
        <end position="159"/>
    </location>
</feature>
<evidence type="ECO:0000256" key="1">
    <source>
        <dbReference type="SAM" id="MobiDB-lite"/>
    </source>
</evidence>
<dbReference type="EMBL" id="BAABKQ010000001">
    <property type="protein sequence ID" value="GAA4817846.1"/>
    <property type="molecule type" value="Genomic_DNA"/>
</dbReference>
<name>A0ABP9CW97_9ACTN</name>
<feature type="region of interest" description="Disordered" evidence="1">
    <location>
        <begin position="1"/>
        <end position="57"/>
    </location>
</feature>
<keyword evidence="3" id="KW-1185">Reference proteome</keyword>
<comment type="caution">
    <text evidence="2">The sequence shown here is derived from an EMBL/GenBank/DDBJ whole genome shotgun (WGS) entry which is preliminary data.</text>
</comment>
<dbReference type="Proteomes" id="UP001500839">
    <property type="component" value="Unassembled WGS sequence"/>
</dbReference>
<protein>
    <submittedName>
        <fullName evidence="2">Uncharacterized protein</fullName>
    </submittedName>
</protein>
<proteinExistence type="predicted"/>
<gene>
    <name evidence="2" type="ORF">GCM10023353_25870</name>
</gene>
<evidence type="ECO:0000313" key="3">
    <source>
        <dbReference type="Proteomes" id="UP001500839"/>
    </source>
</evidence>
<reference evidence="3" key="1">
    <citation type="journal article" date="2019" name="Int. J. Syst. Evol. Microbiol.">
        <title>The Global Catalogue of Microorganisms (GCM) 10K type strain sequencing project: providing services to taxonomists for standard genome sequencing and annotation.</title>
        <authorList>
            <consortium name="The Broad Institute Genomics Platform"/>
            <consortium name="The Broad Institute Genome Sequencing Center for Infectious Disease"/>
            <person name="Wu L."/>
            <person name="Ma J."/>
        </authorList>
    </citation>
    <scope>NUCLEOTIDE SEQUENCE [LARGE SCALE GENOMIC DNA]</scope>
    <source>
        <strain evidence="3">JCM 18542</strain>
    </source>
</reference>
<feature type="compositionally biased region" description="Low complexity" evidence="1">
    <location>
        <begin position="17"/>
        <end position="29"/>
    </location>
</feature>
<organism evidence="2 3">
    <name type="scientific">Tomitella cavernea</name>
    <dbReference type="NCBI Taxonomy" id="1387982"/>
    <lineage>
        <taxon>Bacteria</taxon>
        <taxon>Bacillati</taxon>
        <taxon>Actinomycetota</taxon>
        <taxon>Actinomycetes</taxon>
        <taxon>Mycobacteriales</taxon>
        <taxon>Tomitella</taxon>
    </lineage>
</organism>